<gene>
    <name evidence="1" type="ORF">LK07_30835</name>
</gene>
<dbReference type="Proteomes" id="UP000031501">
    <property type="component" value="Chromosome"/>
</dbReference>
<organism evidence="1 2">
    <name type="scientific">Streptomyces pluripotens</name>
    <dbReference type="NCBI Taxonomy" id="1355015"/>
    <lineage>
        <taxon>Bacteria</taxon>
        <taxon>Bacillati</taxon>
        <taxon>Actinomycetota</taxon>
        <taxon>Actinomycetes</taxon>
        <taxon>Kitasatosporales</taxon>
        <taxon>Streptomycetaceae</taxon>
        <taxon>Streptomyces</taxon>
    </lineage>
</organism>
<dbReference type="RefSeq" id="WP_039651969.1">
    <property type="nucleotide sequence ID" value="NZ_CP021080.1"/>
</dbReference>
<dbReference type="KEGG" id="splu:LK06_029640"/>
<sequence length="69" mass="7476">MEWIPTGDVEIALHGRKVVCRHAAGRRLESVPATIADVTPLWIWCAQSCGTRAACRKPGSPRCAHRPGA</sequence>
<evidence type="ECO:0000313" key="1">
    <source>
        <dbReference type="EMBL" id="ASN27701.1"/>
    </source>
</evidence>
<keyword evidence="2" id="KW-1185">Reference proteome</keyword>
<protein>
    <submittedName>
        <fullName evidence="1">Uncharacterized protein</fullName>
    </submittedName>
</protein>
<reference evidence="1 2" key="1">
    <citation type="submission" date="2017-07" db="EMBL/GenBank/DDBJ databases">
        <title>Genome sequence of Streptomyces pluripotens MUSC 137T.</title>
        <authorList>
            <person name="Ser H.-L."/>
            <person name="Lee L.-H."/>
        </authorList>
    </citation>
    <scope>NUCLEOTIDE SEQUENCE [LARGE SCALE GENOMIC DNA]</scope>
    <source>
        <strain evidence="1 2">MUSC 137</strain>
    </source>
</reference>
<dbReference type="AlphaFoldDB" id="A0A221P617"/>
<accession>A0A221P617</accession>
<evidence type="ECO:0000313" key="2">
    <source>
        <dbReference type="Proteomes" id="UP000031501"/>
    </source>
</evidence>
<name>A0A221P617_9ACTN</name>
<dbReference type="EMBL" id="CP022433">
    <property type="protein sequence ID" value="ASN27701.1"/>
    <property type="molecule type" value="Genomic_DNA"/>
</dbReference>
<proteinExistence type="predicted"/>
<dbReference type="OrthoDB" id="4518949at2"/>